<gene>
    <name evidence="2" type="ORF">MNBD_GAMMA22-2569</name>
</gene>
<protein>
    <recommendedName>
        <fullName evidence="3">Integral membrane protein</fullName>
    </recommendedName>
</protein>
<feature type="transmembrane region" description="Helical" evidence="1">
    <location>
        <begin position="50"/>
        <end position="69"/>
    </location>
</feature>
<proteinExistence type="predicted"/>
<evidence type="ECO:0000256" key="1">
    <source>
        <dbReference type="SAM" id="Phobius"/>
    </source>
</evidence>
<keyword evidence="1" id="KW-0812">Transmembrane</keyword>
<organism evidence="2">
    <name type="scientific">hydrothermal vent metagenome</name>
    <dbReference type="NCBI Taxonomy" id="652676"/>
    <lineage>
        <taxon>unclassified sequences</taxon>
        <taxon>metagenomes</taxon>
        <taxon>ecological metagenomes</taxon>
    </lineage>
</organism>
<accession>A0A3B1B4G4</accession>
<dbReference type="AlphaFoldDB" id="A0A3B1B4G4"/>
<feature type="transmembrane region" description="Helical" evidence="1">
    <location>
        <begin position="76"/>
        <end position="95"/>
    </location>
</feature>
<keyword evidence="1" id="KW-1133">Transmembrane helix</keyword>
<sequence>MKKIFGHTAVFLILYILFMLPTYLLPFLGSNSTMLNAAGVASGYGLSPTFWLHLLFLGLLILITGFRAINIAKPWLVLFPILVVIFDFVPLLNSIPLVPTILHLLTIIIGATSSARLTTTAVNDSGVD</sequence>
<keyword evidence="1" id="KW-0472">Membrane</keyword>
<evidence type="ECO:0008006" key="3">
    <source>
        <dbReference type="Google" id="ProtNLM"/>
    </source>
</evidence>
<reference evidence="2" key="1">
    <citation type="submission" date="2018-06" db="EMBL/GenBank/DDBJ databases">
        <authorList>
            <person name="Zhirakovskaya E."/>
        </authorList>
    </citation>
    <scope>NUCLEOTIDE SEQUENCE</scope>
</reference>
<dbReference type="EMBL" id="UOFS01000047">
    <property type="protein sequence ID" value="VAX01165.1"/>
    <property type="molecule type" value="Genomic_DNA"/>
</dbReference>
<feature type="transmembrane region" description="Helical" evidence="1">
    <location>
        <begin position="12"/>
        <end position="30"/>
    </location>
</feature>
<evidence type="ECO:0000313" key="2">
    <source>
        <dbReference type="EMBL" id="VAX01165.1"/>
    </source>
</evidence>
<name>A0A3B1B4G4_9ZZZZ</name>